<sequence length="285" mass="32292">MMRKLFYRPIFVFSVVVIVASFCIGLFYVSLSGGEGGMAGGVFFATAIVAGFVFILECFLVKNSAATPRELLSSQNHPIMTKYLPILLLLTCLTCCNQENKSTEAIRQEQENDSAKTDTSYLENLEEPTPKANPDRFNEALALLDAEFGYQSQSVSRDTLYMMSEGVDPGLMAQFTSCADQDARLKDIDFGMVKSVKKTMVKSRETLDNMYLRVNIQEWQFENDSVAAVFTTHLTDVATDDRECINKGGILWWQVENKMYLMTTPAYRFFFEFDKIKTVLDKKLK</sequence>
<reference evidence="3 4" key="1">
    <citation type="submission" date="2019-02" db="EMBL/GenBank/DDBJ databases">
        <authorList>
            <person name="Goldberg S.R."/>
            <person name="Haltli B.A."/>
            <person name="Correa H."/>
            <person name="Russell K.G."/>
        </authorList>
    </citation>
    <scope>NUCLEOTIDE SEQUENCE [LARGE SCALE GENOMIC DNA]</scope>
    <source>
        <strain evidence="3 4">JCM 16186</strain>
    </source>
</reference>
<accession>A0ABW9RTY0</accession>
<evidence type="ECO:0000256" key="1">
    <source>
        <dbReference type="SAM" id="MobiDB-lite"/>
    </source>
</evidence>
<feature type="transmembrane region" description="Helical" evidence="2">
    <location>
        <begin position="37"/>
        <end position="61"/>
    </location>
</feature>
<keyword evidence="2" id="KW-0472">Membrane</keyword>
<keyword evidence="4" id="KW-1185">Reference proteome</keyword>
<dbReference type="Proteomes" id="UP000798808">
    <property type="component" value="Unassembled WGS sequence"/>
</dbReference>
<feature type="transmembrane region" description="Helical" evidence="2">
    <location>
        <begin position="12"/>
        <end position="31"/>
    </location>
</feature>
<name>A0ABW9RTY0_9BACT</name>
<keyword evidence="2" id="KW-0812">Transmembrane</keyword>
<keyword evidence="2" id="KW-1133">Transmembrane helix</keyword>
<dbReference type="RefSeq" id="WP_155174635.1">
    <property type="nucleotide sequence ID" value="NZ_BAAAFL010000024.1"/>
</dbReference>
<proteinExistence type="predicted"/>
<dbReference type="EMBL" id="SMLW01000636">
    <property type="protein sequence ID" value="MTI27638.1"/>
    <property type="molecule type" value="Genomic_DNA"/>
</dbReference>
<evidence type="ECO:0000313" key="4">
    <source>
        <dbReference type="Proteomes" id="UP000798808"/>
    </source>
</evidence>
<evidence type="ECO:0000256" key="2">
    <source>
        <dbReference type="SAM" id="Phobius"/>
    </source>
</evidence>
<comment type="caution">
    <text evidence="3">The sequence shown here is derived from an EMBL/GenBank/DDBJ whole genome shotgun (WGS) entry which is preliminary data.</text>
</comment>
<feature type="compositionally biased region" description="Basic and acidic residues" evidence="1">
    <location>
        <begin position="105"/>
        <end position="116"/>
    </location>
</feature>
<evidence type="ECO:0000313" key="3">
    <source>
        <dbReference type="EMBL" id="MTI27638.1"/>
    </source>
</evidence>
<feature type="region of interest" description="Disordered" evidence="1">
    <location>
        <begin position="105"/>
        <end position="131"/>
    </location>
</feature>
<organism evidence="3 4">
    <name type="scientific">Fulvivirga kasyanovii</name>
    <dbReference type="NCBI Taxonomy" id="396812"/>
    <lineage>
        <taxon>Bacteria</taxon>
        <taxon>Pseudomonadati</taxon>
        <taxon>Bacteroidota</taxon>
        <taxon>Cytophagia</taxon>
        <taxon>Cytophagales</taxon>
        <taxon>Fulvivirgaceae</taxon>
        <taxon>Fulvivirga</taxon>
    </lineage>
</organism>
<protein>
    <submittedName>
        <fullName evidence="3">Uncharacterized protein</fullName>
    </submittedName>
</protein>
<gene>
    <name evidence="3" type="ORF">E1163_21955</name>
</gene>